<dbReference type="InterPro" id="IPR007031">
    <property type="entry name" value="Poxvirus_VLTF3"/>
</dbReference>
<dbReference type="Pfam" id="PF04947">
    <property type="entry name" value="Pox_VLTF3"/>
    <property type="match status" value="1"/>
</dbReference>
<dbReference type="AlphaFoldDB" id="A0A6C0F1B7"/>
<dbReference type="EMBL" id="MN739000">
    <property type="protein sequence ID" value="QHT34453.1"/>
    <property type="molecule type" value="Genomic_DNA"/>
</dbReference>
<reference evidence="1" key="1">
    <citation type="journal article" date="2020" name="Nature">
        <title>Giant virus diversity and host interactions through global metagenomics.</title>
        <authorList>
            <person name="Schulz F."/>
            <person name="Roux S."/>
            <person name="Paez-Espino D."/>
            <person name="Jungbluth S."/>
            <person name="Walsh D.A."/>
            <person name="Denef V.J."/>
            <person name="McMahon K.D."/>
            <person name="Konstantinidis K.T."/>
            <person name="Eloe-Fadrosh E.A."/>
            <person name="Kyrpides N.C."/>
            <person name="Woyke T."/>
        </authorList>
    </citation>
    <scope>NUCLEOTIDE SEQUENCE</scope>
    <source>
        <strain evidence="1">GVMAG-M-3300009163-63</strain>
    </source>
</reference>
<proteinExistence type="predicted"/>
<organism evidence="1">
    <name type="scientific">viral metagenome</name>
    <dbReference type="NCBI Taxonomy" id="1070528"/>
    <lineage>
        <taxon>unclassified sequences</taxon>
        <taxon>metagenomes</taxon>
        <taxon>organismal metagenomes</taxon>
    </lineage>
</organism>
<name>A0A6C0F1B7_9ZZZZ</name>
<accession>A0A6C0F1B7</accession>
<dbReference type="GO" id="GO:0046782">
    <property type="term" value="P:regulation of viral transcription"/>
    <property type="evidence" value="ECO:0007669"/>
    <property type="project" value="InterPro"/>
</dbReference>
<sequence>MPSFKYKTNKKIIVDDKSITTLDSRHREMQLYFSNVENVIIPSLLNEKKNIQKTLSQKHDYDTDVNVNAIETSGIKNENKSKIPIEKQLEIKDRLAEIKIELRTHKNNIKQYYLNNSKYIFDYFENKKEISNGNNKTKILNSFFKIDTTTERVNELTSMNDNNVKKFLSNIDQSFINVNDFVFQTGTCQHCKSGELIPVEHEGILVCNNCSKYVVYLIENEKPSYKEPPKEACFYAYKRINHFKEIMAQFQAKETTQIPPEVIENIKLQIKKERISLSKFTNSKAKDILKKLGYNKFYEHIPFIKDKLGIKPPTMTPNLEELLCNLFMEIQGPYAKFCPDDRVNFLNYYYTIYKLCELIGQTQFLPYFPLLKDREKQIEQDEIWKKICFELNWEFIPTQ</sequence>
<protein>
    <submittedName>
        <fullName evidence="1">Uncharacterized protein</fullName>
    </submittedName>
</protein>
<evidence type="ECO:0000313" key="1">
    <source>
        <dbReference type="EMBL" id="QHT34453.1"/>
    </source>
</evidence>